<dbReference type="Proteomes" id="UP001428817">
    <property type="component" value="Unassembled WGS sequence"/>
</dbReference>
<evidence type="ECO:0000256" key="6">
    <source>
        <dbReference type="ARBA" id="ARBA00022989"/>
    </source>
</evidence>
<feature type="transmembrane region" description="Helical" evidence="8">
    <location>
        <begin position="275"/>
        <end position="294"/>
    </location>
</feature>
<reference evidence="10" key="1">
    <citation type="journal article" date="2019" name="Int. J. Syst. Evol. Microbiol.">
        <title>The Global Catalogue of Microorganisms (GCM) 10K type strain sequencing project: providing services to taxonomists for standard genome sequencing and annotation.</title>
        <authorList>
            <consortium name="The Broad Institute Genomics Platform"/>
            <consortium name="The Broad Institute Genome Sequencing Center for Infectious Disease"/>
            <person name="Wu L."/>
            <person name="Ma J."/>
        </authorList>
    </citation>
    <scope>NUCLEOTIDE SEQUENCE [LARGE SCALE GENOMIC DNA]</scope>
    <source>
        <strain evidence="10">JCM 18303</strain>
    </source>
</reference>
<feature type="transmembrane region" description="Helical" evidence="8">
    <location>
        <begin position="239"/>
        <end position="263"/>
    </location>
</feature>
<feature type="transmembrane region" description="Helical" evidence="8">
    <location>
        <begin position="315"/>
        <end position="334"/>
    </location>
</feature>
<accession>A0ABP9PQG4</accession>
<gene>
    <name evidence="9" type="ORF">GCM10023321_08230</name>
</gene>
<feature type="transmembrane region" description="Helical" evidence="8">
    <location>
        <begin position="485"/>
        <end position="505"/>
    </location>
</feature>
<proteinExistence type="predicted"/>
<evidence type="ECO:0000313" key="10">
    <source>
        <dbReference type="Proteomes" id="UP001428817"/>
    </source>
</evidence>
<name>A0ABP9PQG4_9PSEU</name>
<evidence type="ECO:0000256" key="1">
    <source>
        <dbReference type="ARBA" id="ARBA00004651"/>
    </source>
</evidence>
<dbReference type="PANTHER" id="PTHR47019">
    <property type="entry name" value="LIPID II FLIPPASE MURJ"/>
    <property type="match status" value="1"/>
</dbReference>
<comment type="caution">
    <text evidence="9">The sequence shown here is derived from an EMBL/GenBank/DDBJ whole genome shotgun (WGS) entry which is preliminary data.</text>
</comment>
<evidence type="ECO:0000256" key="8">
    <source>
        <dbReference type="SAM" id="Phobius"/>
    </source>
</evidence>
<feature type="transmembrane region" description="Helical" evidence="8">
    <location>
        <begin position="83"/>
        <end position="106"/>
    </location>
</feature>
<evidence type="ECO:0000313" key="9">
    <source>
        <dbReference type="EMBL" id="GAA5147385.1"/>
    </source>
</evidence>
<evidence type="ECO:0000256" key="7">
    <source>
        <dbReference type="ARBA" id="ARBA00023136"/>
    </source>
</evidence>
<dbReference type="Pfam" id="PF03023">
    <property type="entry name" value="MurJ"/>
    <property type="match status" value="1"/>
</dbReference>
<feature type="transmembrane region" description="Helical" evidence="8">
    <location>
        <begin position="451"/>
        <end position="473"/>
    </location>
</feature>
<feature type="transmembrane region" description="Helical" evidence="8">
    <location>
        <begin position="18"/>
        <end position="38"/>
    </location>
</feature>
<sequence length="515" mass="53345">MTVVVWTLASRVTGMLRVLLIGALMGPTFFANIFQAGYVLPNTIHHVIAGPVLAGVLIPAIVRAFDSAGRGRAVELLGRISGCILSVAGAGALGLCLLSPAVAWAFTAGVPDAERDRAWQLAVILLLFVAPQIVGYAVVALGVAAQQSQGRFALAAAAPAIENIGTIITVGLAASVYGVGLEVDRAPTGMMIMLGVGTTAAVVVHAGLQLYGAHKVGLLTRPTWGWRRDAEALAALRRVLWSVPVAVCPSVTNFVVTIVAATVPGGVVVVQLSLQMYWALSFLGARAVSIAALPRLASAAGESDPSTYAHALRQGSFFALAASLPSLCLLMTFAGPTANLLANGELRHGDLIGVLGACLTVVAFTQLSGGLYDFGRQALFARLDKHGPALASTIGLIVGTTLAFAMYLLPADGSRIVGLVIAMMFGETVPALVVLMRLRRAIRPEPLTKPAYLRSAGAAVLAMAPVAAAGWLLLHQLRPERIGELAVLVGCGACSLAIYLLVLRATGRKAGLELR</sequence>
<feature type="transmembrane region" description="Helical" evidence="8">
    <location>
        <begin position="354"/>
        <end position="375"/>
    </location>
</feature>
<keyword evidence="10" id="KW-1185">Reference proteome</keyword>
<dbReference type="InterPro" id="IPR051050">
    <property type="entry name" value="Lipid_II_flippase_MurJ/MviN"/>
</dbReference>
<keyword evidence="6 8" id="KW-1133">Transmembrane helix</keyword>
<protein>
    <submittedName>
        <fullName evidence="9">Lipid II flippase MurJ</fullName>
    </submittedName>
</protein>
<comment type="subcellular location">
    <subcellularLocation>
        <location evidence="1">Cell membrane</location>
        <topology evidence="1">Multi-pass membrane protein</topology>
    </subcellularLocation>
</comment>
<organism evidence="9 10">
    <name type="scientific">Pseudonocardia eucalypti</name>
    <dbReference type="NCBI Taxonomy" id="648755"/>
    <lineage>
        <taxon>Bacteria</taxon>
        <taxon>Bacillati</taxon>
        <taxon>Actinomycetota</taxon>
        <taxon>Actinomycetes</taxon>
        <taxon>Pseudonocardiales</taxon>
        <taxon>Pseudonocardiaceae</taxon>
        <taxon>Pseudonocardia</taxon>
    </lineage>
</organism>
<feature type="transmembrane region" description="Helical" evidence="8">
    <location>
        <begin position="416"/>
        <end position="439"/>
    </location>
</feature>
<feature type="transmembrane region" description="Helical" evidence="8">
    <location>
        <begin position="152"/>
        <end position="177"/>
    </location>
</feature>
<evidence type="ECO:0000256" key="3">
    <source>
        <dbReference type="ARBA" id="ARBA00022692"/>
    </source>
</evidence>
<evidence type="ECO:0000256" key="2">
    <source>
        <dbReference type="ARBA" id="ARBA00022475"/>
    </source>
</evidence>
<dbReference type="EMBL" id="BAABJP010000002">
    <property type="protein sequence ID" value="GAA5147385.1"/>
    <property type="molecule type" value="Genomic_DNA"/>
</dbReference>
<dbReference type="RefSeq" id="WP_185060925.1">
    <property type="nucleotide sequence ID" value="NZ_BAABJP010000002.1"/>
</dbReference>
<evidence type="ECO:0000256" key="4">
    <source>
        <dbReference type="ARBA" id="ARBA00022960"/>
    </source>
</evidence>
<keyword evidence="4" id="KW-0133">Cell shape</keyword>
<keyword evidence="5" id="KW-0573">Peptidoglycan synthesis</keyword>
<keyword evidence="7 8" id="KW-0472">Membrane</keyword>
<dbReference type="PANTHER" id="PTHR47019:SF1">
    <property type="entry name" value="LIPID II FLIPPASE MURJ"/>
    <property type="match status" value="1"/>
</dbReference>
<keyword evidence="3 8" id="KW-0812">Transmembrane</keyword>
<evidence type="ECO:0000256" key="5">
    <source>
        <dbReference type="ARBA" id="ARBA00022984"/>
    </source>
</evidence>
<feature type="transmembrane region" description="Helical" evidence="8">
    <location>
        <begin position="189"/>
        <end position="211"/>
    </location>
</feature>
<feature type="transmembrane region" description="Helical" evidence="8">
    <location>
        <begin position="387"/>
        <end position="410"/>
    </location>
</feature>
<feature type="transmembrane region" description="Helical" evidence="8">
    <location>
        <begin position="118"/>
        <end position="145"/>
    </location>
</feature>
<feature type="transmembrane region" description="Helical" evidence="8">
    <location>
        <begin position="44"/>
        <end position="62"/>
    </location>
</feature>
<dbReference type="InterPro" id="IPR004268">
    <property type="entry name" value="MurJ"/>
</dbReference>
<keyword evidence="2" id="KW-1003">Cell membrane</keyword>